<evidence type="ECO:0000256" key="3">
    <source>
        <dbReference type="ARBA" id="ARBA00022475"/>
    </source>
</evidence>
<dbReference type="Proteomes" id="UP000248916">
    <property type="component" value="Unassembled WGS sequence"/>
</dbReference>
<comment type="caution">
    <text evidence="8">The sequence shown here is derived from an EMBL/GenBank/DDBJ whole genome shotgun (WGS) entry which is preliminary data.</text>
</comment>
<dbReference type="RefSeq" id="WP_170133978.1">
    <property type="nucleotide sequence ID" value="NZ_QKZL01000018.1"/>
</dbReference>
<keyword evidence="5 7" id="KW-1133">Transmembrane helix</keyword>
<feature type="transmembrane region" description="Helical" evidence="7">
    <location>
        <begin position="306"/>
        <end position="330"/>
    </location>
</feature>
<evidence type="ECO:0000256" key="7">
    <source>
        <dbReference type="SAM" id="Phobius"/>
    </source>
</evidence>
<feature type="transmembrane region" description="Helical" evidence="7">
    <location>
        <begin position="336"/>
        <end position="356"/>
    </location>
</feature>
<evidence type="ECO:0000256" key="6">
    <source>
        <dbReference type="ARBA" id="ARBA00023136"/>
    </source>
</evidence>
<feature type="transmembrane region" description="Helical" evidence="7">
    <location>
        <begin position="394"/>
        <end position="416"/>
    </location>
</feature>
<feature type="transmembrane region" description="Helical" evidence="7">
    <location>
        <begin position="53"/>
        <end position="75"/>
    </location>
</feature>
<proteinExistence type="inferred from homology"/>
<protein>
    <submittedName>
        <fullName evidence="8">O-antigen/teichoic acid export membrane protein</fullName>
    </submittedName>
</protein>
<feature type="transmembrane region" description="Helical" evidence="7">
    <location>
        <begin position="428"/>
        <end position="446"/>
    </location>
</feature>
<feature type="transmembrane region" description="Helical" evidence="7">
    <location>
        <begin position="260"/>
        <end position="285"/>
    </location>
</feature>
<dbReference type="EMBL" id="QKZL01000018">
    <property type="protein sequence ID" value="PZX13459.1"/>
    <property type="molecule type" value="Genomic_DNA"/>
</dbReference>
<evidence type="ECO:0000256" key="4">
    <source>
        <dbReference type="ARBA" id="ARBA00022692"/>
    </source>
</evidence>
<feature type="transmembrane region" description="Helical" evidence="7">
    <location>
        <begin position="154"/>
        <end position="177"/>
    </location>
</feature>
<name>A0A2W7PVB3_9RHOB</name>
<dbReference type="AlphaFoldDB" id="A0A2W7PVB3"/>
<keyword evidence="9" id="KW-1185">Reference proteome</keyword>
<dbReference type="GO" id="GO:0005886">
    <property type="term" value="C:plasma membrane"/>
    <property type="evidence" value="ECO:0007669"/>
    <property type="project" value="UniProtKB-SubCell"/>
</dbReference>
<reference evidence="8 9" key="1">
    <citation type="submission" date="2018-06" db="EMBL/GenBank/DDBJ databases">
        <title>Genomic Encyclopedia of Archaeal and Bacterial Type Strains, Phase II (KMG-II): from individual species to whole genera.</title>
        <authorList>
            <person name="Goeker M."/>
        </authorList>
    </citation>
    <scope>NUCLEOTIDE SEQUENCE [LARGE SCALE GENOMIC DNA]</scope>
    <source>
        <strain evidence="8 9">DSM 22009</strain>
    </source>
</reference>
<comment type="subcellular location">
    <subcellularLocation>
        <location evidence="1">Cell membrane</location>
        <topology evidence="1">Multi-pass membrane protein</topology>
    </subcellularLocation>
</comment>
<gene>
    <name evidence="8" type="ORF">LX81_03243</name>
</gene>
<keyword evidence="6 7" id="KW-0472">Membrane</keyword>
<dbReference type="PANTHER" id="PTHR30250">
    <property type="entry name" value="PST FAMILY PREDICTED COLANIC ACID TRANSPORTER"/>
    <property type="match status" value="1"/>
</dbReference>
<feature type="transmembrane region" description="Helical" evidence="7">
    <location>
        <begin position="368"/>
        <end position="388"/>
    </location>
</feature>
<organism evidence="8 9">
    <name type="scientific">Palleronia aestuarii</name>
    <dbReference type="NCBI Taxonomy" id="568105"/>
    <lineage>
        <taxon>Bacteria</taxon>
        <taxon>Pseudomonadati</taxon>
        <taxon>Pseudomonadota</taxon>
        <taxon>Alphaproteobacteria</taxon>
        <taxon>Rhodobacterales</taxon>
        <taxon>Roseobacteraceae</taxon>
        <taxon>Palleronia</taxon>
    </lineage>
</organism>
<dbReference type="PANTHER" id="PTHR30250:SF10">
    <property type="entry name" value="LIPOPOLYSACCHARIDE BIOSYNTHESIS PROTEIN WZXC"/>
    <property type="match status" value="1"/>
</dbReference>
<keyword evidence="4 7" id="KW-0812">Transmembrane</keyword>
<sequence length="455" mass="49350">MAMMDPLRRRLSGNGLSARALRGTGAALLSAFSENGLRLVSNLVLTRLLFPEAFGVMALIQVILLGLTLFSNIGLQASVMQNPRGDDPDFLNTAWTLQAIRGVLLWLTVCLFAVPAAHFYDEPILAYALPVAGFSLVIKGVFPTKLLTAQRHLMLGRVAFLTIVAQVVNLVALSLLAWLTGSVWALVFGLLISPTVSLALYTRYMPGMRNHFRLERQSVSEMVNFGKYLFFSTIATYVLNQSDRAVLGAHIPTDLLGIYAIGYTLATLPWMLAQKVAGMVVFPLYRMRHPSESAENRARIFRSRRLVVASALGLVATMTFLGPWIVSLLYDDRYILAGPIAVLLAACYVPPIVLIGLMNAALAQGNSLALLVVNVATAICQITILLLGVQAFGIPGAAIAIGAAPLLTYPITVHYMRRHGNWDAVGDAALFAAGFAISATAIWLHWDGIARLFTQ</sequence>
<evidence type="ECO:0000313" key="8">
    <source>
        <dbReference type="EMBL" id="PZX13459.1"/>
    </source>
</evidence>
<feature type="transmembrane region" description="Helical" evidence="7">
    <location>
        <begin position="124"/>
        <end position="142"/>
    </location>
</feature>
<accession>A0A2W7PVB3</accession>
<evidence type="ECO:0000313" key="9">
    <source>
        <dbReference type="Proteomes" id="UP000248916"/>
    </source>
</evidence>
<comment type="similarity">
    <text evidence="2">Belongs to the polysaccharide synthase family.</text>
</comment>
<evidence type="ECO:0000256" key="1">
    <source>
        <dbReference type="ARBA" id="ARBA00004651"/>
    </source>
</evidence>
<feature type="transmembrane region" description="Helical" evidence="7">
    <location>
        <begin position="183"/>
        <end position="201"/>
    </location>
</feature>
<evidence type="ECO:0000256" key="2">
    <source>
        <dbReference type="ARBA" id="ARBA00007430"/>
    </source>
</evidence>
<dbReference type="Pfam" id="PF13440">
    <property type="entry name" value="Polysacc_synt_3"/>
    <property type="match status" value="1"/>
</dbReference>
<dbReference type="InterPro" id="IPR050833">
    <property type="entry name" value="Poly_Biosynth_Transport"/>
</dbReference>
<evidence type="ECO:0000256" key="5">
    <source>
        <dbReference type="ARBA" id="ARBA00022989"/>
    </source>
</evidence>
<feature type="transmembrane region" description="Helical" evidence="7">
    <location>
        <begin position="95"/>
        <end position="118"/>
    </location>
</feature>
<feature type="transmembrane region" description="Helical" evidence="7">
    <location>
        <begin position="222"/>
        <end position="240"/>
    </location>
</feature>
<keyword evidence="3" id="KW-1003">Cell membrane</keyword>